<feature type="domain" description="Bacterial Ig" evidence="5">
    <location>
        <begin position="1122"/>
        <end position="1189"/>
    </location>
</feature>
<dbReference type="OrthoDB" id="8641966at2"/>
<evidence type="ECO:0000313" key="6">
    <source>
        <dbReference type="EMBL" id="CUI31159.1"/>
    </source>
</evidence>
<feature type="domain" description="Bacterial Ig" evidence="5">
    <location>
        <begin position="658"/>
        <end position="739"/>
    </location>
</feature>
<feature type="domain" description="ESPR" evidence="4">
    <location>
        <begin position="1"/>
        <end position="50"/>
    </location>
</feature>
<evidence type="ECO:0000259" key="4">
    <source>
        <dbReference type="Pfam" id="PF13018"/>
    </source>
</evidence>
<name>A0A0M7BVU2_9BORD</name>
<comment type="similarity">
    <text evidence="1">Belongs to the intimin/invasin family.</text>
</comment>
<dbReference type="Pfam" id="PF11924">
    <property type="entry name" value="IAT_beta"/>
    <property type="match status" value="1"/>
</dbReference>
<dbReference type="Proteomes" id="UP000053096">
    <property type="component" value="Unassembled WGS sequence"/>
</dbReference>
<evidence type="ECO:0000259" key="5">
    <source>
        <dbReference type="Pfam" id="PF17936"/>
    </source>
</evidence>
<protein>
    <submittedName>
        <fullName evidence="6">Invasin</fullName>
    </submittedName>
</protein>
<reference evidence="6 7" key="1">
    <citation type="submission" date="2015-09" db="EMBL/GenBank/DDBJ databases">
        <authorList>
            <person name="Jackson K.R."/>
            <person name="Lunt B.L."/>
            <person name="Fisher J.N.B."/>
            <person name="Gardner A.V."/>
            <person name="Bailey M.E."/>
            <person name="Deus L.M."/>
            <person name="Earl A.S."/>
            <person name="Gibby P.D."/>
            <person name="Hartmann K.A."/>
            <person name="Liu J.E."/>
            <person name="Manci A.M."/>
            <person name="Nielsen D.A."/>
            <person name="Solomon M.B."/>
            <person name="Breakwell D.P."/>
            <person name="Burnett S.H."/>
            <person name="Grose J.H."/>
        </authorList>
    </citation>
    <scope>NUCLEOTIDE SEQUENCE [LARGE SCALE GENOMIC DNA]</scope>
    <source>
        <strain evidence="6 7">2789STDY5608636</strain>
    </source>
</reference>
<evidence type="ECO:0000259" key="3">
    <source>
        <dbReference type="Pfam" id="PF11924"/>
    </source>
</evidence>
<evidence type="ECO:0000313" key="7">
    <source>
        <dbReference type="Proteomes" id="UP000053096"/>
    </source>
</evidence>
<dbReference type="InterPro" id="IPR024519">
    <property type="entry name" value="IAT_beta"/>
</dbReference>
<sequence>MNKNIYRVVWSLARGGWVVASEWARAKRAARQPARRARVRARQAVAAAVAGSLLAQPPLLVLAQGAPTLAPARAAESVQAAESGSAWSRKLAGEMQSMAVRQGERQAGAHLDGDYLKRQAQSQFNDVLQSGVDAARQSGLPFLRQLQGGLNHDFESGRTSVELKTIDELHRDGADTVLLQLGAHNQNDRPTANVGAVYRREVNDGLMLGANGFLDYEFGKQHLRGSVGVEAIAPEFSLYGNVYAPISGWKAAKRDDRRQERPASGVDVGGKYRPAWAPGLSLSAAYFRWNGANVDYYDNGRVQDRATGFKYGIEYRPVPLIGLGVEQTKVIGGGRETRVQLGLSINLSEPLSKQLQRDTSGAPAFSLDAQRHALVERENRIVLNTRRKEIILPLSVTQLSTHPIDGRVTVIGLTQPRATVALRMPDGSSGSATADAAGRYTYTSATDQPSGSIVLRASNAQGDQSRELTRPYVDEVVLGDMQVVVLAMAPQPADRALMLSGRTEPGMDVMVHFPNGESVAAKSDAEGLFHTRSLRAVGQGEVMVRAIDPQTRKEARAAALYVPPAVVAPTIDKMTTDAASGRLTVQGQAEPGSELELVFPDGSRQRTRIGADGRYELTSAADVPSGQVRALRVPGPGEEEVSASRPYVDATDKTPPAAPVLVSAVPAADTGRVTVTGKTEPGATVELVFPDGSRERVVAGEDGGFRATSENDIPSGPIRAGATDAAGNQGPQAVLDYADTVDKTAPAAPTIVSAVAAAATGRVTVVGKAEPHADVEVVFPDGSIERARADAGGNYRATSAGDIESGLIKAAAIDAAGNRGPQATHAYVDTVDKTAPGAPSIDQVQTRADNGQVTVAGMAEPHASVTVTFPGGGAVTVPAGADGRYRAESPGDIASGRIIAQAADAAGNRSPRTERPYVDAVDKTAPGAPTIVSAVAEPATGRVTVVGRTEPDVLVEVVFPDNSIQRTRADAGGNYRATSARDIESGPIKAAATDAAGNRSPQTTHAYVDTVDKTAPAAPSIVTAVADPGNGRVTVRGQAEAGVTVTVRFPDGTSKAVTADGSGGYTATSDRDIDSGDITAQAADRAGNTSGVTTHAYHDSVDATPPGAPSITAATADPASGRVTVTGRAEAGVTVTLRFPDGTSKTTTAAGDGSYRATSDRDIDSGDITAQAADRAGNKSGVTTHAYQDRVDVTPPAAPVISGVTTDSRTGRVTVSGRAEPRVDVTVVFTDGTRQRVKARADGGFDATSVNDIPSGTLMATATDAAGNQSPPARRAYADTVDKTPPGPPTIDRLDTNPSNGLVTASGKAEPLALVEVVFSDGSKQSARADRGGRYAVTSARDIGSGDIRAVARDDAGNASAPAVRRYDDSWTPTLPPSAVLFEIPSRQYLSITKSPNAGGRLWMLYLDPKYAGKVQVSVRAVNASNANAQVVARYVESNIEQTVRFDPFKQRDVFAIGFHDQMQGNKPVAKVPSGRYPNLLEVRVTIPGEGVYHLKLNVGLYD</sequence>
<dbReference type="InterPro" id="IPR051715">
    <property type="entry name" value="Intimin-Invasin_domain"/>
</dbReference>
<evidence type="ECO:0000256" key="2">
    <source>
        <dbReference type="SAM" id="MobiDB-lite"/>
    </source>
</evidence>
<accession>A0A0M7BVU2</accession>
<dbReference type="Pfam" id="PF17936">
    <property type="entry name" value="Big_6"/>
    <property type="match status" value="4"/>
</dbReference>
<proteinExistence type="inferred from homology"/>
<dbReference type="InterPro" id="IPR013783">
    <property type="entry name" value="Ig-like_fold"/>
</dbReference>
<feature type="region of interest" description="Disordered" evidence="2">
    <location>
        <begin position="633"/>
        <end position="655"/>
    </location>
</feature>
<dbReference type="GO" id="GO:0009279">
    <property type="term" value="C:cell outer membrane"/>
    <property type="evidence" value="ECO:0007669"/>
    <property type="project" value="TreeGrafter"/>
</dbReference>
<dbReference type="InterPro" id="IPR038177">
    <property type="entry name" value="IAT_beta_sf"/>
</dbReference>
<dbReference type="RefSeq" id="WP_082149516.1">
    <property type="nucleotide sequence ID" value="NZ_CAJGUP010000039.1"/>
</dbReference>
<dbReference type="Gene3D" id="2.60.40.10">
    <property type="entry name" value="Immunoglobulins"/>
    <property type="match status" value="10"/>
</dbReference>
<dbReference type="Gene3D" id="2.40.160.160">
    <property type="entry name" value="Inverse autotransporter, beta-domain"/>
    <property type="match status" value="1"/>
</dbReference>
<feature type="domain" description="Bacterial Ig" evidence="5">
    <location>
        <begin position="1196"/>
        <end position="1276"/>
    </location>
</feature>
<organism evidence="6 7">
    <name type="scientific">Bordetella pseudohinzii</name>
    <dbReference type="NCBI Taxonomy" id="1331258"/>
    <lineage>
        <taxon>Bacteria</taxon>
        <taxon>Pseudomonadati</taxon>
        <taxon>Pseudomonadota</taxon>
        <taxon>Betaproteobacteria</taxon>
        <taxon>Burkholderiales</taxon>
        <taxon>Alcaligenaceae</taxon>
        <taxon>Bordetella</taxon>
    </lineage>
</organism>
<dbReference type="EMBL" id="CYTV01000001">
    <property type="protein sequence ID" value="CUI31159.1"/>
    <property type="molecule type" value="Genomic_DNA"/>
</dbReference>
<feature type="region of interest" description="Disordered" evidence="2">
    <location>
        <begin position="1085"/>
        <end position="1115"/>
    </location>
</feature>
<evidence type="ECO:0000256" key="1">
    <source>
        <dbReference type="ARBA" id="ARBA00010116"/>
    </source>
</evidence>
<feature type="domain" description="Inverse autotransporter beta-domain" evidence="3">
    <location>
        <begin position="110"/>
        <end position="379"/>
    </location>
</feature>
<gene>
    <name evidence="6" type="ORF">ERS370011_00096</name>
</gene>
<dbReference type="InterPro" id="IPR024973">
    <property type="entry name" value="ESPR"/>
</dbReference>
<dbReference type="PANTHER" id="PTHR39576:SF2">
    <property type="entry name" value="ATTACHING AND EFFACING PROTEIN HOMOLOG-RELATED"/>
    <property type="match status" value="1"/>
</dbReference>
<dbReference type="PANTHER" id="PTHR39576">
    <property type="entry name" value="ATTACHING AND EFFACING PROTEIN HOMOLOG-RELATED-RELATED"/>
    <property type="match status" value="1"/>
</dbReference>
<dbReference type="InterPro" id="IPR041498">
    <property type="entry name" value="Big_6"/>
</dbReference>
<dbReference type="Pfam" id="PF13018">
    <property type="entry name" value="ESPR"/>
    <property type="match status" value="1"/>
</dbReference>
<feature type="domain" description="Bacterial Ig" evidence="5">
    <location>
        <begin position="835"/>
        <end position="915"/>
    </location>
</feature>